<dbReference type="Proteomes" id="UP000053911">
    <property type="component" value="Unassembled WGS sequence"/>
</dbReference>
<protein>
    <submittedName>
        <fullName evidence="4">Zinc-dependent protease, TldD/PmbA family</fullName>
    </submittedName>
</protein>
<name>A0A117L1J0_9EURY</name>
<dbReference type="Gene3D" id="3.30.2290.10">
    <property type="entry name" value="PmbA/TldD superfamily"/>
    <property type="match status" value="1"/>
</dbReference>
<dbReference type="InterPro" id="IPR002510">
    <property type="entry name" value="Metalloprtase-TldD/E_N"/>
</dbReference>
<dbReference type="InterPro" id="IPR036059">
    <property type="entry name" value="TldD/PmbA_sf"/>
</dbReference>
<dbReference type="PATRIC" id="fig|172049.5.peg.2051"/>
<dbReference type="GO" id="GO:0008237">
    <property type="term" value="F:metallopeptidase activity"/>
    <property type="evidence" value="ECO:0007669"/>
    <property type="project" value="InterPro"/>
</dbReference>
<feature type="domain" description="Metalloprotease TldD/E central" evidence="3">
    <location>
        <begin position="108"/>
        <end position="208"/>
    </location>
</feature>
<comment type="caution">
    <text evidence="4">The sequence shown here is derived from an EMBL/GenBank/DDBJ whole genome shotgun (WGS) entry which is preliminary data.</text>
</comment>
<gene>
    <name evidence="4" type="ORF">XD54_1116</name>
</gene>
<dbReference type="SUPFAM" id="SSF111283">
    <property type="entry name" value="Putative modulator of DNA gyrase, PmbA/TldD"/>
    <property type="match status" value="1"/>
</dbReference>
<dbReference type="OMA" id="WNGSCYT"/>
<dbReference type="Pfam" id="PF01523">
    <property type="entry name" value="PmbA_TldD_1st"/>
    <property type="match status" value="1"/>
</dbReference>
<evidence type="ECO:0000259" key="2">
    <source>
        <dbReference type="Pfam" id="PF19289"/>
    </source>
</evidence>
<sequence length="441" mass="48760">MKMENLIRFGEKFFDELEIAIYKNRDASVNIELNEVSTSALRERVVTVVRGVKDKKLGVSIVDTADEEKIKESIERAYKMAKLNKPDEKWISLPEPGKYRKPRKVDKELKEVSPDYFVELARKGIELAREEGIVVAGGGGGAEWRESLIINSHGINVSQEGGGAFFYIELVGMKEGRVTPGIFDFDAKLSLNLNVEEVIRKALQKVKWAFNVEKSKTEEAKVILEPEPISSLLTYALFPAFSGEKLVKGTTPLASKVNESISNELLTIYDDPLHELSINPVIADDEGVPTRKNVLVEKGIFNGFIWDNYWAKLQGLESTGNAKRSLNTGGISIGFHNVIIEKGKKSLEDLVGEIDHGYLVDGFQGAHSSNPDNGNFAVVANPAFLIKDGEVTGSTVFMMSGNIYELLPTLYEVSKEQRVLPFGGSMVVPAMAFENVRIAGK</sequence>
<proteinExistence type="predicted"/>
<dbReference type="Pfam" id="PF19289">
    <property type="entry name" value="PmbA_TldD_3rd"/>
    <property type="match status" value="1"/>
</dbReference>
<dbReference type="InterPro" id="IPR047657">
    <property type="entry name" value="PmbA"/>
</dbReference>
<dbReference type="Pfam" id="PF19290">
    <property type="entry name" value="PmbA_TldD_2nd"/>
    <property type="match status" value="1"/>
</dbReference>
<dbReference type="GO" id="GO:0006508">
    <property type="term" value="P:proteolysis"/>
    <property type="evidence" value="ECO:0007669"/>
    <property type="project" value="UniProtKB-KW"/>
</dbReference>
<dbReference type="InterPro" id="IPR035068">
    <property type="entry name" value="TldD/PmbA_N"/>
</dbReference>
<accession>A0A117L1J0</accession>
<keyword evidence="4" id="KW-0645">Protease</keyword>
<evidence type="ECO:0000259" key="3">
    <source>
        <dbReference type="Pfam" id="PF19290"/>
    </source>
</evidence>
<dbReference type="InterPro" id="IPR045570">
    <property type="entry name" value="Metalloprtase-TldD/E_cen_dom"/>
</dbReference>
<dbReference type="EMBL" id="LGFD01000019">
    <property type="protein sequence ID" value="KUK17604.1"/>
    <property type="molecule type" value="Genomic_DNA"/>
</dbReference>
<feature type="domain" description="Metalloprotease TldD/E C-terminal" evidence="2">
    <location>
        <begin position="218"/>
        <end position="440"/>
    </location>
</feature>
<evidence type="ECO:0000313" key="5">
    <source>
        <dbReference type="Proteomes" id="UP000053911"/>
    </source>
</evidence>
<organism evidence="4 5">
    <name type="scientific">Thermococcus sibiricus</name>
    <dbReference type="NCBI Taxonomy" id="172049"/>
    <lineage>
        <taxon>Archaea</taxon>
        <taxon>Methanobacteriati</taxon>
        <taxon>Methanobacteriota</taxon>
        <taxon>Thermococci</taxon>
        <taxon>Thermococcales</taxon>
        <taxon>Thermococcaceae</taxon>
        <taxon>Thermococcus</taxon>
    </lineage>
</organism>
<dbReference type="PANTHER" id="PTHR43421:SF1">
    <property type="entry name" value="METALLOPROTEASE PMBA"/>
    <property type="match status" value="1"/>
</dbReference>
<dbReference type="InterPro" id="IPR045569">
    <property type="entry name" value="Metalloprtase-TldD/E_C"/>
</dbReference>
<reference evidence="5" key="1">
    <citation type="journal article" date="2015" name="MBio">
        <title>Genome-Resolved Metagenomic Analysis Reveals Roles for Candidate Phyla and Other Microbial Community Members in Biogeochemical Transformations in Oil Reservoirs.</title>
        <authorList>
            <person name="Hu P."/>
            <person name="Tom L."/>
            <person name="Singh A."/>
            <person name="Thomas B.C."/>
            <person name="Baker B.J."/>
            <person name="Piceno Y.M."/>
            <person name="Andersen G.L."/>
            <person name="Banfield J.F."/>
        </authorList>
    </citation>
    <scope>NUCLEOTIDE SEQUENCE [LARGE SCALE GENOMIC DNA]</scope>
</reference>
<feature type="domain" description="Metalloprotease TldD/E N-terminal" evidence="1">
    <location>
        <begin position="18"/>
        <end position="81"/>
    </location>
</feature>
<keyword evidence="4" id="KW-0378">Hydrolase</keyword>
<evidence type="ECO:0000259" key="1">
    <source>
        <dbReference type="Pfam" id="PF01523"/>
    </source>
</evidence>
<dbReference type="PANTHER" id="PTHR43421">
    <property type="entry name" value="METALLOPROTEASE PMBA"/>
    <property type="match status" value="1"/>
</dbReference>
<evidence type="ECO:0000313" key="4">
    <source>
        <dbReference type="EMBL" id="KUK17604.1"/>
    </source>
</evidence>
<dbReference type="AlphaFoldDB" id="A0A117L1J0"/>
<dbReference type="GO" id="GO:0005829">
    <property type="term" value="C:cytosol"/>
    <property type="evidence" value="ECO:0007669"/>
    <property type="project" value="TreeGrafter"/>
</dbReference>